<dbReference type="RefSeq" id="WP_196200513.1">
    <property type="nucleotide sequence ID" value="NZ_JADPUN010000093.1"/>
</dbReference>
<reference evidence="2 3" key="1">
    <citation type="submission" date="2020-11" db="EMBL/GenBank/DDBJ databases">
        <title>A novel isolate from a Black sea contaminated sediment with potential to produce alkanes: Plantactinospora alkalitolerans sp. nov.</title>
        <authorList>
            <person name="Carro L."/>
            <person name="Veyisoglu A."/>
            <person name="Guven K."/>
            <person name="Schumann P."/>
            <person name="Klenk H.-P."/>
            <person name="Sahin N."/>
        </authorList>
    </citation>
    <scope>NUCLEOTIDE SEQUENCE [LARGE SCALE GENOMIC DNA]</scope>
    <source>
        <strain evidence="2 3">S1510</strain>
    </source>
</reference>
<evidence type="ECO:0000313" key="3">
    <source>
        <dbReference type="Proteomes" id="UP000638560"/>
    </source>
</evidence>
<keyword evidence="1" id="KW-1133">Transmembrane helix</keyword>
<protein>
    <recommendedName>
        <fullName evidence="4">DUF4878 domain-containing protein</fullName>
    </recommendedName>
</protein>
<accession>A0ABS0GRR7</accession>
<evidence type="ECO:0000256" key="1">
    <source>
        <dbReference type="SAM" id="Phobius"/>
    </source>
</evidence>
<evidence type="ECO:0000313" key="2">
    <source>
        <dbReference type="EMBL" id="MBF9128865.1"/>
    </source>
</evidence>
<evidence type="ECO:0008006" key="4">
    <source>
        <dbReference type="Google" id="ProtNLM"/>
    </source>
</evidence>
<proteinExistence type="predicted"/>
<keyword evidence="3" id="KW-1185">Reference proteome</keyword>
<gene>
    <name evidence="2" type="ORF">I0C86_07690</name>
</gene>
<dbReference type="Proteomes" id="UP000638560">
    <property type="component" value="Unassembled WGS sequence"/>
</dbReference>
<feature type="transmembrane region" description="Helical" evidence="1">
    <location>
        <begin position="38"/>
        <end position="56"/>
    </location>
</feature>
<comment type="caution">
    <text evidence="2">The sequence shown here is derived from an EMBL/GenBank/DDBJ whole genome shotgun (WGS) entry which is preliminary data.</text>
</comment>
<sequence>MTGSWAGRPPLEIRTADLPTQDRNLMTQHRISNWRTSIFALAVVATCLVVGLVVYARSSGPDGAASPEAVVADYVTALRDKNCGRLADIADPENDSATEINRRISELGGDRLVISDRRFDETASAAEVRVTLSGQSDASPYSDVIWLRRIDDAWFVALGPHQNSNPKGTL</sequence>
<name>A0ABS0GRR7_9ACTN</name>
<keyword evidence="1" id="KW-0472">Membrane</keyword>
<organism evidence="2 3">
    <name type="scientific">Plantactinospora alkalitolerans</name>
    <dbReference type="NCBI Taxonomy" id="2789879"/>
    <lineage>
        <taxon>Bacteria</taxon>
        <taxon>Bacillati</taxon>
        <taxon>Actinomycetota</taxon>
        <taxon>Actinomycetes</taxon>
        <taxon>Micromonosporales</taxon>
        <taxon>Micromonosporaceae</taxon>
        <taxon>Plantactinospora</taxon>
    </lineage>
</organism>
<keyword evidence="1" id="KW-0812">Transmembrane</keyword>
<dbReference type="EMBL" id="JADPUN010000093">
    <property type="protein sequence ID" value="MBF9128865.1"/>
    <property type="molecule type" value="Genomic_DNA"/>
</dbReference>